<dbReference type="EMBL" id="AP008226">
    <property type="protein sequence ID" value="BAD71705.1"/>
    <property type="molecule type" value="Genomic_DNA"/>
</dbReference>
<dbReference type="AlphaFoldDB" id="Q5SH48"/>
<dbReference type="InterPro" id="IPR027417">
    <property type="entry name" value="P-loop_NTPase"/>
</dbReference>
<dbReference type="SUPFAM" id="SSF52540">
    <property type="entry name" value="P-loop containing nucleoside triphosphate hydrolases"/>
    <property type="match status" value="1"/>
</dbReference>
<dbReference type="KEGG" id="ttj:TTHA1882"/>
<dbReference type="eggNOG" id="COG1217">
    <property type="taxonomic scope" value="Bacteria"/>
</dbReference>
<accession>Q5SH48</accession>
<evidence type="ECO:0000313" key="3">
    <source>
        <dbReference type="Proteomes" id="UP000000532"/>
    </source>
</evidence>
<name>Q5SH48_THET8</name>
<dbReference type="Proteomes" id="UP000000532">
    <property type="component" value="Chromosome"/>
</dbReference>
<dbReference type="HOGENOM" id="CLU_2588606_0_0_0"/>
<evidence type="ECO:0000256" key="1">
    <source>
        <dbReference type="SAM" id="MobiDB-lite"/>
    </source>
</evidence>
<keyword evidence="3" id="KW-1185">Reference proteome</keyword>
<feature type="region of interest" description="Disordered" evidence="1">
    <location>
        <begin position="30"/>
        <end position="80"/>
    </location>
</feature>
<sequence>MPQTRLVLRKALEAGLKPIVVLNKVDKKEARPNVVLDPSRRKRPLGGKGKSGAASPPPGTLRATPLRAPRRFPGPLSRPR</sequence>
<gene>
    <name evidence="2" type="ordered locus">TTHA1882</name>
</gene>
<reference evidence="2 3" key="1">
    <citation type="submission" date="2004-11" db="EMBL/GenBank/DDBJ databases">
        <title>Complete genome sequence of Thermus thermophilus HB8.</title>
        <authorList>
            <person name="Masui R."/>
            <person name="Kurokawa K."/>
            <person name="Nakagawa N."/>
            <person name="Tokunaga F."/>
            <person name="Koyama Y."/>
            <person name="Shibata T."/>
            <person name="Oshima T."/>
            <person name="Yokoyama S."/>
            <person name="Yasunaga T."/>
            <person name="Kuramitsu S."/>
        </authorList>
    </citation>
    <scope>NUCLEOTIDE SEQUENCE [LARGE SCALE GENOMIC DNA]</scope>
    <source>
        <strain evidence="3">ATCC 27634 / DSM 579 / HB8</strain>
    </source>
</reference>
<evidence type="ECO:0000313" key="2">
    <source>
        <dbReference type="EMBL" id="BAD71705.1"/>
    </source>
</evidence>
<dbReference type="EnsemblBacteria" id="BAD71705">
    <property type="protein sequence ID" value="BAD71705"/>
    <property type="gene ID" value="BAD71705"/>
</dbReference>
<dbReference type="Gene3D" id="3.40.50.300">
    <property type="entry name" value="P-loop containing nucleotide triphosphate hydrolases"/>
    <property type="match status" value="1"/>
</dbReference>
<proteinExistence type="predicted"/>
<organism evidence="2 3">
    <name type="scientific">Thermus thermophilus (strain ATCC 27634 / DSM 579 / HB8)</name>
    <dbReference type="NCBI Taxonomy" id="300852"/>
    <lineage>
        <taxon>Bacteria</taxon>
        <taxon>Thermotogati</taxon>
        <taxon>Deinococcota</taxon>
        <taxon>Deinococci</taxon>
        <taxon>Thermales</taxon>
        <taxon>Thermaceae</taxon>
        <taxon>Thermus</taxon>
    </lineage>
</organism>
<protein>
    <submittedName>
        <fullName evidence="2">Uncharacterized protein</fullName>
    </submittedName>
</protein>